<evidence type="ECO:0000313" key="2">
    <source>
        <dbReference type="EMBL" id="CAI9739386.1"/>
    </source>
</evidence>
<proteinExistence type="predicted"/>
<protein>
    <submittedName>
        <fullName evidence="2">Uncharacterized protein</fullName>
    </submittedName>
</protein>
<keyword evidence="3" id="KW-1185">Reference proteome</keyword>
<dbReference type="EMBL" id="OX597836">
    <property type="protein sequence ID" value="CAI9739386.1"/>
    <property type="molecule type" value="Genomic_DNA"/>
</dbReference>
<keyword evidence="1" id="KW-0175">Coiled coil</keyword>
<gene>
    <name evidence="2" type="ORF">OCTVUL_1B016356</name>
</gene>
<feature type="coiled-coil region" evidence="1">
    <location>
        <begin position="72"/>
        <end position="151"/>
    </location>
</feature>
<organism evidence="2 3">
    <name type="scientific">Octopus vulgaris</name>
    <name type="common">Common octopus</name>
    <dbReference type="NCBI Taxonomy" id="6645"/>
    <lineage>
        <taxon>Eukaryota</taxon>
        <taxon>Metazoa</taxon>
        <taxon>Spiralia</taxon>
        <taxon>Lophotrochozoa</taxon>
        <taxon>Mollusca</taxon>
        <taxon>Cephalopoda</taxon>
        <taxon>Coleoidea</taxon>
        <taxon>Octopodiformes</taxon>
        <taxon>Octopoda</taxon>
        <taxon>Incirrata</taxon>
        <taxon>Octopodidae</taxon>
        <taxon>Octopus</taxon>
    </lineage>
</organism>
<name>A0AA36FHM4_OCTVU</name>
<evidence type="ECO:0000256" key="1">
    <source>
        <dbReference type="SAM" id="Coils"/>
    </source>
</evidence>
<dbReference type="Proteomes" id="UP001162480">
    <property type="component" value="Chromosome 23"/>
</dbReference>
<evidence type="ECO:0000313" key="3">
    <source>
        <dbReference type="Proteomes" id="UP001162480"/>
    </source>
</evidence>
<accession>A0AA36FHM4</accession>
<sequence>MDSSKILSSTETELEDIKATWIAPDIHEQLKIDLSKLTSERDILEEIEKKDILLRKLGSDLNTERHLRFEIEDDLEEKNKIIEEEIEKKDILLRKLGSDLNTERHLQFEIEYDLEEKNKIISLKDNNIRELNNQIRDLKKLQDQLDEYDNIKN</sequence>
<reference evidence="2" key="1">
    <citation type="submission" date="2023-08" db="EMBL/GenBank/DDBJ databases">
        <authorList>
            <person name="Alioto T."/>
            <person name="Alioto T."/>
            <person name="Gomez Garrido J."/>
        </authorList>
    </citation>
    <scope>NUCLEOTIDE SEQUENCE</scope>
</reference>
<dbReference type="AlphaFoldDB" id="A0AA36FHM4"/>